<protein>
    <submittedName>
        <fullName evidence="2">Uncharacterized protein</fullName>
    </submittedName>
</protein>
<dbReference type="AlphaFoldDB" id="A0AAN4YXW8"/>
<feature type="region of interest" description="Disordered" evidence="1">
    <location>
        <begin position="36"/>
        <end position="57"/>
    </location>
</feature>
<dbReference type="Proteomes" id="UP001328107">
    <property type="component" value="Unassembled WGS sequence"/>
</dbReference>
<name>A0AAN4YXW8_9BILA</name>
<feature type="non-terminal residue" evidence="2">
    <location>
        <position position="130"/>
    </location>
</feature>
<evidence type="ECO:0000313" key="3">
    <source>
        <dbReference type="Proteomes" id="UP001328107"/>
    </source>
</evidence>
<comment type="caution">
    <text evidence="2">The sequence shown here is derived from an EMBL/GenBank/DDBJ whole genome shotgun (WGS) entry which is preliminary data.</text>
</comment>
<proteinExistence type="predicted"/>
<accession>A0AAN4YXW8</accession>
<gene>
    <name evidence="2" type="ORF">PMAYCL1PPCAC_00601</name>
</gene>
<evidence type="ECO:0000256" key="1">
    <source>
        <dbReference type="SAM" id="MobiDB-lite"/>
    </source>
</evidence>
<reference evidence="3" key="1">
    <citation type="submission" date="2022-10" db="EMBL/GenBank/DDBJ databases">
        <title>Genome assembly of Pristionchus species.</title>
        <authorList>
            <person name="Yoshida K."/>
            <person name="Sommer R.J."/>
        </authorList>
    </citation>
    <scope>NUCLEOTIDE SEQUENCE [LARGE SCALE GENOMIC DNA]</scope>
    <source>
        <strain evidence="3">RS5460</strain>
    </source>
</reference>
<sequence>TYNNENAKERAGVPVSDLFDYIVDGKEKVDNAVDPAADVDNSAQEGTTSAGPPFNAPFERAGEAISSVAGAVVDKAKHILPGYSEPEPTLDETDKGSLEKAGEAISNAAAAAYEGAKANVGSATAAVPSA</sequence>
<organism evidence="2 3">
    <name type="scientific">Pristionchus mayeri</name>
    <dbReference type="NCBI Taxonomy" id="1317129"/>
    <lineage>
        <taxon>Eukaryota</taxon>
        <taxon>Metazoa</taxon>
        <taxon>Ecdysozoa</taxon>
        <taxon>Nematoda</taxon>
        <taxon>Chromadorea</taxon>
        <taxon>Rhabditida</taxon>
        <taxon>Rhabditina</taxon>
        <taxon>Diplogasteromorpha</taxon>
        <taxon>Diplogasteroidea</taxon>
        <taxon>Neodiplogasteridae</taxon>
        <taxon>Pristionchus</taxon>
    </lineage>
</organism>
<keyword evidence="3" id="KW-1185">Reference proteome</keyword>
<feature type="non-terminal residue" evidence="2">
    <location>
        <position position="1"/>
    </location>
</feature>
<dbReference type="EMBL" id="BTRK01000001">
    <property type="protein sequence ID" value="GMR30406.1"/>
    <property type="molecule type" value="Genomic_DNA"/>
</dbReference>
<evidence type="ECO:0000313" key="2">
    <source>
        <dbReference type="EMBL" id="GMR30406.1"/>
    </source>
</evidence>